<feature type="compositionally biased region" description="Low complexity" evidence="1">
    <location>
        <begin position="116"/>
        <end position="133"/>
    </location>
</feature>
<proteinExistence type="predicted"/>
<name>A0A9Q0WPL7_9ROSI</name>
<keyword evidence="2" id="KW-1133">Transmembrane helix</keyword>
<reference evidence="3" key="2">
    <citation type="journal article" date="2023" name="Int. J. Mol. Sci.">
        <title>De Novo Assembly and Annotation of 11 Diverse Shrub Willow (Salix) Genomes Reveals Novel Gene Organization in Sex-Linked Regions.</title>
        <authorList>
            <person name="Hyden B."/>
            <person name="Feng K."/>
            <person name="Yates T.B."/>
            <person name="Jawdy S."/>
            <person name="Cereghino C."/>
            <person name="Smart L.B."/>
            <person name="Muchero W."/>
        </authorList>
    </citation>
    <scope>NUCLEOTIDE SEQUENCE</scope>
    <source>
        <tissue evidence="3">Shoot tip</tissue>
    </source>
</reference>
<keyword evidence="2" id="KW-0812">Transmembrane</keyword>
<dbReference type="EMBL" id="JAPFFM010000003">
    <property type="protein sequence ID" value="KAJ6769435.1"/>
    <property type="molecule type" value="Genomic_DNA"/>
</dbReference>
<reference evidence="3" key="1">
    <citation type="submission" date="2022-11" db="EMBL/GenBank/DDBJ databases">
        <authorList>
            <person name="Hyden B.L."/>
            <person name="Feng K."/>
            <person name="Yates T."/>
            <person name="Jawdy S."/>
            <person name="Smart L.B."/>
            <person name="Muchero W."/>
        </authorList>
    </citation>
    <scope>NUCLEOTIDE SEQUENCE</scope>
    <source>
        <tissue evidence="3">Shoot tip</tissue>
    </source>
</reference>
<organism evidence="3 4">
    <name type="scientific">Salix koriyanagi</name>
    <dbReference type="NCBI Taxonomy" id="2511006"/>
    <lineage>
        <taxon>Eukaryota</taxon>
        <taxon>Viridiplantae</taxon>
        <taxon>Streptophyta</taxon>
        <taxon>Embryophyta</taxon>
        <taxon>Tracheophyta</taxon>
        <taxon>Spermatophyta</taxon>
        <taxon>Magnoliopsida</taxon>
        <taxon>eudicotyledons</taxon>
        <taxon>Gunneridae</taxon>
        <taxon>Pentapetalae</taxon>
        <taxon>rosids</taxon>
        <taxon>fabids</taxon>
        <taxon>Malpighiales</taxon>
        <taxon>Salicaceae</taxon>
        <taxon>Saliceae</taxon>
        <taxon>Salix</taxon>
    </lineage>
</organism>
<evidence type="ECO:0000313" key="4">
    <source>
        <dbReference type="Proteomes" id="UP001151752"/>
    </source>
</evidence>
<feature type="region of interest" description="Disordered" evidence="1">
    <location>
        <begin position="106"/>
        <end position="147"/>
    </location>
</feature>
<protein>
    <submittedName>
        <fullName evidence="3">Uncharacterized protein</fullName>
    </submittedName>
</protein>
<keyword evidence="2" id="KW-0472">Membrane</keyword>
<comment type="caution">
    <text evidence="3">The sequence shown here is derived from an EMBL/GenBank/DDBJ whole genome shotgun (WGS) entry which is preliminary data.</text>
</comment>
<evidence type="ECO:0000256" key="1">
    <source>
        <dbReference type="SAM" id="MobiDB-lite"/>
    </source>
</evidence>
<feature type="region of interest" description="Disordered" evidence="1">
    <location>
        <begin position="63"/>
        <end position="86"/>
    </location>
</feature>
<keyword evidence="4" id="KW-1185">Reference proteome</keyword>
<accession>A0A9Q0WPL7</accession>
<evidence type="ECO:0000256" key="2">
    <source>
        <dbReference type="SAM" id="Phobius"/>
    </source>
</evidence>
<dbReference type="AlphaFoldDB" id="A0A9Q0WPL7"/>
<gene>
    <name evidence="3" type="ORF">OIU74_022984</name>
</gene>
<sequence>MTSLCKTCATMESSGDCPSRWTSLKNFTVICCIFSITFLSSSFKSFFATSSIVSDSRADLTIRNGESEPTRRSRENTLEPSAEVSATLPPSIPALLAAFKRAANASDSNKSFPICSESTSPSSSESVITWPSILPDDASNNPSPICSLIKSTSSSESAIIRS</sequence>
<evidence type="ECO:0000313" key="3">
    <source>
        <dbReference type="EMBL" id="KAJ6769435.1"/>
    </source>
</evidence>
<feature type="transmembrane region" description="Helical" evidence="2">
    <location>
        <begin position="27"/>
        <end position="47"/>
    </location>
</feature>
<feature type="compositionally biased region" description="Basic and acidic residues" evidence="1">
    <location>
        <begin position="63"/>
        <end position="77"/>
    </location>
</feature>
<dbReference type="Proteomes" id="UP001151752">
    <property type="component" value="Chromosome 8"/>
</dbReference>